<proteinExistence type="predicted"/>
<keyword evidence="2" id="KW-1185">Reference proteome</keyword>
<evidence type="ECO:0000313" key="1">
    <source>
        <dbReference type="EMBL" id="BCJ47878.1"/>
    </source>
</evidence>
<dbReference type="RefSeq" id="WP_189330231.1">
    <property type="nucleotide sequence ID" value="NZ_AP023356.1"/>
</dbReference>
<organism evidence="1 2">
    <name type="scientific">Actinoplanes ianthinogenes</name>
    <dbReference type="NCBI Taxonomy" id="122358"/>
    <lineage>
        <taxon>Bacteria</taxon>
        <taxon>Bacillati</taxon>
        <taxon>Actinomycetota</taxon>
        <taxon>Actinomycetes</taxon>
        <taxon>Micromonosporales</taxon>
        <taxon>Micromonosporaceae</taxon>
        <taxon>Actinoplanes</taxon>
    </lineage>
</organism>
<protein>
    <submittedName>
        <fullName evidence="1">Uncharacterized protein</fullName>
    </submittedName>
</protein>
<sequence>MTDDQVTDEQVHDILWGNVQTVREVMRALAQKAAVNGEQSEAQARIFVENKLAEIPRGDSFDALWDDLEFLYRKITAGAVEMIVQDDHDAARAFLGSAGMLLGMLKPELTDDERGEVLGRSLDQRMAERSAQ</sequence>
<accession>A0ABN6CRL3</accession>
<name>A0ABN6CRL3_9ACTN</name>
<reference evidence="1 2" key="1">
    <citation type="submission" date="2020-08" db="EMBL/GenBank/DDBJ databases">
        <title>Whole genome shotgun sequence of Actinoplanes ianthinogenes NBRC 13996.</title>
        <authorList>
            <person name="Komaki H."/>
            <person name="Tamura T."/>
        </authorList>
    </citation>
    <scope>NUCLEOTIDE SEQUENCE [LARGE SCALE GENOMIC DNA]</scope>
    <source>
        <strain evidence="1 2">NBRC 13996</strain>
    </source>
</reference>
<dbReference type="EMBL" id="AP023356">
    <property type="protein sequence ID" value="BCJ47878.1"/>
    <property type="molecule type" value="Genomic_DNA"/>
</dbReference>
<evidence type="ECO:0000313" key="2">
    <source>
        <dbReference type="Proteomes" id="UP000676967"/>
    </source>
</evidence>
<dbReference type="Proteomes" id="UP000676967">
    <property type="component" value="Chromosome"/>
</dbReference>
<gene>
    <name evidence="1" type="ORF">Aiant_85350</name>
</gene>